<comment type="caution">
    <text evidence="9">The sequence shown here is derived from an EMBL/GenBank/DDBJ whole genome shotgun (WGS) entry which is preliminary data.</text>
</comment>
<evidence type="ECO:0000256" key="5">
    <source>
        <dbReference type="PROSITE-ProRule" id="PRU00108"/>
    </source>
</evidence>
<dbReference type="Gene3D" id="1.10.10.60">
    <property type="entry name" value="Homeodomain-like"/>
    <property type="match status" value="1"/>
</dbReference>
<dbReference type="SUPFAM" id="SSF46689">
    <property type="entry name" value="Homeodomain-like"/>
    <property type="match status" value="1"/>
</dbReference>
<dbReference type="EMBL" id="CAWYQH010000024">
    <property type="protein sequence ID" value="CAK8675915.1"/>
    <property type="molecule type" value="Genomic_DNA"/>
</dbReference>
<evidence type="ECO:0000256" key="7">
    <source>
        <dbReference type="SAM" id="MobiDB-lite"/>
    </source>
</evidence>
<dbReference type="PANTHER" id="PTHR24340:SF73">
    <property type="entry name" value="HOMEOBOX PROTEIN BAGPIPE-RELATED"/>
    <property type="match status" value="1"/>
</dbReference>
<evidence type="ECO:0000259" key="8">
    <source>
        <dbReference type="PROSITE" id="PS50071"/>
    </source>
</evidence>
<evidence type="ECO:0000256" key="3">
    <source>
        <dbReference type="ARBA" id="ARBA00023155"/>
    </source>
</evidence>
<comment type="subcellular location">
    <subcellularLocation>
        <location evidence="1 5 6">Nucleus</location>
    </subcellularLocation>
</comment>
<dbReference type="SMART" id="SM00389">
    <property type="entry name" value="HOX"/>
    <property type="match status" value="1"/>
</dbReference>
<name>A0ABP0FBS3_CLALP</name>
<sequence length="342" mass="39223">MSTSGHLGFLLQQPASSDTSPYCPEKPKIRNKIWRPIETDALEKEVAGCRSFNNSTNNFLLVGSTVSSQNCDFENRKNLFIPEHSPFENYILNFQDPVQKYIKTYINYLDCRTSDAKSNISLNKRSLPENAIRKSFVTKATRHKTCNEQYSQEKRNPNFFPNHKIGDSLSPVMDLEHKEHNMPSNLTRCRRKFDLSGENEAVESKEKPSKTKHQKKKRTRAAFTQAQVNALEERFGLQKYLSGVERAEFAHALNLTETQIKIWFQNRRYKTKRRVRLAREMIAAAVQYPLLATFSSGGAQASYSMKKPGLNINFSRPSLFPPLFASTTTAPLSWQLNTNWIG</sequence>
<dbReference type="InterPro" id="IPR050394">
    <property type="entry name" value="Homeobox_NK-like"/>
</dbReference>
<reference evidence="9 10" key="1">
    <citation type="submission" date="2024-02" db="EMBL/GenBank/DDBJ databases">
        <authorList>
            <person name="Daric V."/>
            <person name="Darras S."/>
        </authorList>
    </citation>
    <scope>NUCLEOTIDE SEQUENCE [LARGE SCALE GENOMIC DNA]</scope>
</reference>
<evidence type="ECO:0000256" key="6">
    <source>
        <dbReference type="RuleBase" id="RU000682"/>
    </source>
</evidence>
<evidence type="ECO:0000313" key="9">
    <source>
        <dbReference type="EMBL" id="CAK8675915.1"/>
    </source>
</evidence>
<dbReference type="Pfam" id="PF00046">
    <property type="entry name" value="Homeodomain"/>
    <property type="match status" value="1"/>
</dbReference>
<feature type="DNA-binding region" description="Homeobox" evidence="5">
    <location>
        <begin position="216"/>
        <end position="275"/>
    </location>
</feature>
<evidence type="ECO:0000256" key="2">
    <source>
        <dbReference type="ARBA" id="ARBA00023125"/>
    </source>
</evidence>
<dbReference type="InterPro" id="IPR001356">
    <property type="entry name" value="HD"/>
</dbReference>
<feature type="compositionally biased region" description="Basic residues" evidence="7">
    <location>
        <begin position="210"/>
        <end position="220"/>
    </location>
</feature>
<dbReference type="PROSITE" id="PS50071">
    <property type="entry name" value="HOMEOBOX_2"/>
    <property type="match status" value="1"/>
</dbReference>
<dbReference type="PROSITE" id="PS00027">
    <property type="entry name" value="HOMEOBOX_1"/>
    <property type="match status" value="1"/>
</dbReference>
<feature type="domain" description="Homeobox" evidence="8">
    <location>
        <begin position="214"/>
        <end position="274"/>
    </location>
</feature>
<dbReference type="PRINTS" id="PR00024">
    <property type="entry name" value="HOMEOBOX"/>
</dbReference>
<protein>
    <recommendedName>
        <fullName evidence="8">Homeobox domain-containing protein</fullName>
    </recommendedName>
</protein>
<gene>
    <name evidence="9" type="ORF">CVLEPA_LOCUS5439</name>
</gene>
<accession>A0ABP0FBS3</accession>
<dbReference type="InterPro" id="IPR009057">
    <property type="entry name" value="Homeodomain-like_sf"/>
</dbReference>
<feature type="region of interest" description="Disordered" evidence="7">
    <location>
        <begin position="1"/>
        <end position="23"/>
    </location>
</feature>
<dbReference type="Proteomes" id="UP001642483">
    <property type="component" value="Unassembled WGS sequence"/>
</dbReference>
<keyword evidence="4 5" id="KW-0539">Nucleus</keyword>
<feature type="region of interest" description="Disordered" evidence="7">
    <location>
        <begin position="197"/>
        <end position="221"/>
    </location>
</feature>
<keyword evidence="3 5" id="KW-0371">Homeobox</keyword>
<evidence type="ECO:0000256" key="4">
    <source>
        <dbReference type="ARBA" id="ARBA00023242"/>
    </source>
</evidence>
<dbReference type="CDD" id="cd00086">
    <property type="entry name" value="homeodomain"/>
    <property type="match status" value="1"/>
</dbReference>
<keyword evidence="10" id="KW-1185">Reference proteome</keyword>
<dbReference type="InterPro" id="IPR020479">
    <property type="entry name" value="HD_metazoa"/>
</dbReference>
<proteinExistence type="predicted"/>
<evidence type="ECO:0000313" key="10">
    <source>
        <dbReference type="Proteomes" id="UP001642483"/>
    </source>
</evidence>
<evidence type="ECO:0000256" key="1">
    <source>
        <dbReference type="ARBA" id="ARBA00004123"/>
    </source>
</evidence>
<organism evidence="9 10">
    <name type="scientific">Clavelina lepadiformis</name>
    <name type="common">Light-bulb sea squirt</name>
    <name type="synonym">Ascidia lepadiformis</name>
    <dbReference type="NCBI Taxonomy" id="159417"/>
    <lineage>
        <taxon>Eukaryota</taxon>
        <taxon>Metazoa</taxon>
        <taxon>Chordata</taxon>
        <taxon>Tunicata</taxon>
        <taxon>Ascidiacea</taxon>
        <taxon>Aplousobranchia</taxon>
        <taxon>Clavelinidae</taxon>
        <taxon>Clavelina</taxon>
    </lineage>
</organism>
<dbReference type="InterPro" id="IPR017970">
    <property type="entry name" value="Homeobox_CS"/>
</dbReference>
<keyword evidence="2 5" id="KW-0238">DNA-binding</keyword>
<dbReference type="PANTHER" id="PTHR24340">
    <property type="entry name" value="HOMEOBOX PROTEIN NKX"/>
    <property type="match status" value="1"/>
</dbReference>